<dbReference type="InterPro" id="IPR001584">
    <property type="entry name" value="Integrase_cat-core"/>
</dbReference>
<reference evidence="3" key="1">
    <citation type="submission" date="2023-04" db="EMBL/GenBank/DDBJ databases">
        <title>Phytophthora fragariaefolia NBRC 109709.</title>
        <authorList>
            <person name="Ichikawa N."/>
            <person name="Sato H."/>
            <person name="Tonouchi N."/>
        </authorList>
    </citation>
    <scope>NUCLEOTIDE SEQUENCE</scope>
    <source>
        <strain evidence="3">NBRC 109709</strain>
    </source>
</reference>
<dbReference type="EMBL" id="BSXT01002400">
    <property type="protein sequence ID" value="GMF48742.1"/>
    <property type="molecule type" value="Genomic_DNA"/>
</dbReference>
<dbReference type="Gene3D" id="3.30.420.10">
    <property type="entry name" value="Ribonuclease H-like superfamily/Ribonuclease H"/>
    <property type="match status" value="1"/>
</dbReference>
<name>A0A9W6XZR5_9STRA</name>
<dbReference type="PROSITE" id="PS50994">
    <property type="entry name" value="INTEGRASE"/>
    <property type="match status" value="1"/>
</dbReference>
<proteinExistence type="predicted"/>
<dbReference type="GO" id="GO:0015074">
    <property type="term" value="P:DNA integration"/>
    <property type="evidence" value="ECO:0007669"/>
    <property type="project" value="InterPro"/>
</dbReference>
<dbReference type="SUPFAM" id="SSF53098">
    <property type="entry name" value="Ribonuclease H-like"/>
    <property type="match status" value="1"/>
</dbReference>
<sequence length="342" mass="38011">MAFVGDSWALDVAGPLPITGRGGHYVIAVVEYATRYAVAVAVSAHTAQDIARFIMELVIMVYGPLRELIMDGAPELNGRVIEELVALLQARQTTPVPYRPALLGLLERFHRTRKDLVNMYVAEEQIDWDNWLPRALYAYNDARHTTTGYSPNALLMGRRLRALNELLRASGVTQIGTWASYHRRRGQNENRSNDAMNTSSVHWARSAVERARTMAPYPGNDIEDQAQQQTEVGVSRPVDEEHPRREAAPTTAATSRNGSGNGEATADNSENSSSPRRRDGPELSGSKRPSTDELSGSLPKKRREYNDQAAQVQKEIRQLQQREEAQRPARAESVVGLLSSLL</sequence>
<evidence type="ECO:0000313" key="3">
    <source>
        <dbReference type="EMBL" id="GMF48742.1"/>
    </source>
</evidence>
<dbReference type="PANTHER" id="PTHR37984:SF5">
    <property type="entry name" value="PROTEIN NYNRIN-LIKE"/>
    <property type="match status" value="1"/>
</dbReference>
<dbReference type="GO" id="GO:0003676">
    <property type="term" value="F:nucleic acid binding"/>
    <property type="evidence" value="ECO:0007669"/>
    <property type="project" value="InterPro"/>
</dbReference>
<feature type="compositionally biased region" description="Basic and acidic residues" evidence="1">
    <location>
        <begin position="314"/>
        <end position="330"/>
    </location>
</feature>
<dbReference type="OrthoDB" id="5592268at2759"/>
<comment type="caution">
    <text evidence="3">The sequence shown here is derived from an EMBL/GenBank/DDBJ whole genome shotgun (WGS) entry which is preliminary data.</text>
</comment>
<evidence type="ECO:0000313" key="4">
    <source>
        <dbReference type="Proteomes" id="UP001165121"/>
    </source>
</evidence>
<gene>
    <name evidence="3" type="ORF">Pfra01_001897100</name>
</gene>
<feature type="domain" description="Integrase catalytic" evidence="2">
    <location>
        <begin position="1"/>
        <end position="159"/>
    </location>
</feature>
<evidence type="ECO:0000259" key="2">
    <source>
        <dbReference type="PROSITE" id="PS50994"/>
    </source>
</evidence>
<feature type="region of interest" description="Disordered" evidence="1">
    <location>
        <begin position="216"/>
        <end position="342"/>
    </location>
</feature>
<dbReference type="AlphaFoldDB" id="A0A9W6XZR5"/>
<dbReference type="Proteomes" id="UP001165121">
    <property type="component" value="Unassembled WGS sequence"/>
</dbReference>
<protein>
    <submittedName>
        <fullName evidence="3">Unnamed protein product</fullName>
    </submittedName>
</protein>
<dbReference type="PANTHER" id="PTHR37984">
    <property type="entry name" value="PROTEIN CBG26694"/>
    <property type="match status" value="1"/>
</dbReference>
<dbReference type="InterPro" id="IPR012337">
    <property type="entry name" value="RNaseH-like_sf"/>
</dbReference>
<feature type="compositionally biased region" description="Basic and acidic residues" evidence="1">
    <location>
        <begin position="237"/>
        <end position="247"/>
    </location>
</feature>
<organism evidence="3 4">
    <name type="scientific">Phytophthora fragariaefolia</name>
    <dbReference type="NCBI Taxonomy" id="1490495"/>
    <lineage>
        <taxon>Eukaryota</taxon>
        <taxon>Sar</taxon>
        <taxon>Stramenopiles</taxon>
        <taxon>Oomycota</taxon>
        <taxon>Peronosporomycetes</taxon>
        <taxon>Peronosporales</taxon>
        <taxon>Peronosporaceae</taxon>
        <taxon>Phytophthora</taxon>
    </lineage>
</organism>
<dbReference type="InterPro" id="IPR036397">
    <property type="entry name" value="RNaseH_sf"/>
</dbReference>
<accession>A0A9W6XZR5</accession>
<dbReference type="InterPro" id="IPR050951">
    <property type="entry name" value="Retrovirus_Pol_polyprotein"/>
</dbReference>
<evidence type="ECO:0000256" key="1">
    <source>
        <dbReference type="SAM" id="MobiDB-lite"/>
    </source>
</evidence>
<keyword evidence="4" id="KW-1185">Reference proteome</keyword>